<dbReference type="Gene3D" id="3.90.950.10">
    <property type="match status" value="1"/>
</dbReference>
<comment type="caution">
    <text evidence="10">Lacks conserved residue(s) required for the propagation of feature annotation.</text>
</comment>
<feature type="binding site" evidence="10">
    <location>
        <position position="68"/>
    </location>
    <ligand>
        <name>substrate</name>
    </ligand>
</feature>
<evidence type="ECO:0000313" key="12">
    <source>
        <dbReference type="EMBL" id="TXJ11579.1"/>
    </source>
</evidence>
<evidence type="ECO:0000256" key="2">
    <source>
        <dbReference type="ARBA" id="ARBA00011738"/>
    </source>
</evidence>
<dbReference type="CDD" id="cd00515">
    <property type="entry name" value="HAM1"/>
    <property type="match status" value="1"/>
</dbReference>
<feature type="binding site" evidence="10">
    <location>
        <begin position="9"/>
        <end position="14"/>
    </location>
    <ligand>
        <name>substrate</name>
    </ligand>
</feature>
<feature type="binding site" evidence="10">
    <location>
        <begin position="176"/>
        <end position="177"/>
    </location>
    <ligand>
        <name>substrate</name>
    </ligand>
</feature>
<dbReference type="SUPFAM" id="SSF52972">
    <property type="entry name" value="ITPase-like"/>
    <property type="match status" value="1"/>
</dbReference>
<dbReference type="NCBIfam" id="TIGR00042">
    <property type="entry name" value="RdgB/HAM1 family non-canonical purine NTP pyrophosphatase"/>
    <property type="match status" value="1"/>
</dbReference>
<dbReference type="InterPro" id="IPR020922">
    <property type="entry name" value="dITP/XTP_pyrophosphatase"/>
</dbReference>
<dbReference type="PANTHER" id="PTHR11067:SF9">
    <property type="entry name" value="INOSINE TRIPHOSPHATE PYROPHOSPHATASE"/>
    <property type="match status" value="1"/>
</dbReference>
<evidence type="ECO:0000256" key="10">
    <source>
        <dbReference type="HAMAP-Rule" id="MF_01405"/>
    </source>
</evidence>
<dbReference type="EMBL" id="SAXT01000005">
    <property type="protein sequence ID" value="TXJ11579.1"/>
    <property type="molecule type" value="Genomic_DNA"/>
</dbReference>
<keyword evidence="5 10" id="KW-0378">Hydrolase</keyword>
<accession>A0A5C8CDQ3</accession>
<dbReference type="InterPro" id="IPR002637">
    <property type="entry name" value="RdgB/HAM1"/>
</dbReference>
<feature type="active site" description="Proton acceptor" evidence="10">
    <location>
        <position position="67"/>
    </location>
</feature>
<evidence type="ECO:0000256" key="5">
    <source>
        <dbReference type="ARBA" id="ARBA00022801"/>
    </source>
</evidence>
<dbReference type="GO" id="GO:0005829">
    <property type="term" value="C:cytosol"/>
    <property type="evidence" value="ECO:0007669"/>
    <property type="project" value="TreeGrafter"/>
</dbReference>
<dbReference type="GO" id="GO:0035870">
    <property type="term" value="F:dITP diphosphatase activity"/>
    <property type="evidence" value="ECO:0007669"/>
    <property type="project" value="UniProtKB-UniRule"/>
</dbReference>
<name>A0A5C8CDQ3_9SPIR</name>
<dbReference type="Pfam" id="PF01725">
    <property type="entry name" value="Ham1p_like"/>
    <property type="match status" value="1"/>
</dbReference>
<comment type="similarity">
    <text evidence="1 10 11">Belongs to the HAM1 NTPase family.</text>
</comment>
<dbReference type="HAMAP" id="MF_01405">
    <property type="entry name" value="Non_canon_purine_NTPase"/>
    <property type="match status" value="1"/>
</dbReference>
<sequence length="194" mass="21972">MIDKLIIATANKHKLIEIEAIFKETKISAMPKEIPEILEDGKTFIQNSLIKAKAVYNFTKIPSLADDSGLCINSLKGNPGIYSARYGGENLSYKEKMQIILEKLRDKKDRSAYFITSAVCVLNEKYYIVAEGKVEGKIIESPRGFEGFGYDPIFMPNGFDITFAEMPLDKKNSISHRFIAMSKMKEILSCIYNY</sequence>
<dbReference type="GO" id="GO:0046872">
    <property type="term" value="F:metal ion binding"/>
    <property type="evidence" value="ECO:0007669"/>
    <property type="project" value="UniProtKB-KW"/>
</dbReference>
<evidence type="ECO:0000256" key="1">
    <source>
        <dbReference type="ARBA" id="ARBA00008023"/>
    </source>
</evidence>
<keyword evidence="7 10" id="KW-0546">Nucleotide metabolism</keyword>
<dbReference type="Proteomes" id="UP000325116">
    <property type="component" value="Unassembled WGS sequence"/>
</dbReference>
<dbReference type="GO" id="GO:0000166">
    <property type="term" value="F:nucleotide binding"/>
    <property type="evidence" value="ECO:0007669"/>
    <property type="project" value="UniProtKB-KW"/>
</dbReference>
<dbReference type="AlphaFoldDB" id="A0A5C8CDQ3"/>
<gene>
    <name evidence="12" type="primary">rdgB</name>
    <name evidence="12" type="ORF">EPJ80_07620</name>
</gene>
<comment type="function">
    <text evidence="10">Pyrophosphatase that catalyzes the hydrolysis of nucleoside triphosphates to their monophosphate derivatives, with a high preference for the non-canonical purine nucleotides XTP (xanthosine triphosphate), dITP (deoxyinosine triphosphate) and ITP. Seems to function as a house-cleaning enzyme that removes non-canonical purine nucleotides from the nucleotide pool, thus preventing their incorporation into DNA/RNA and avoiding chromosomal lesions.</text>
</comment>
<comment type="cofactor">
    <cofactor evidence="10">
        <name>Mg(2+)</name>
        <dbReference type="ChEBI" id="CHEBI:18420"/>
    </cofactor>
    <text evidence="10">Binds 1 Mg(2+) ion per subunit.</text>
</comment>
<proteinExistence type="inferred from homology"/>
<dbReference type="GO" id="GO:0009146">
    <property type="term" value="P:purine nucleoside triphosphate catabolic process"/>
    <property type="evidence" value="ECO:0007669"/>
    <property type="project" value="UniProtKB-UniRule"/>
</dbReference>
<evidence type="ECO:0000256" key="11">
    <source>
        <dbReference type="RuleBase" id="RU003781"/>
    </source>
</evidence>
<dbReference type="InterPro" id="IPR029001">
    <property type="entry name" value="ITPase-like_fam"/>
</dbReference>
<comment type="catalytic activity">
    <reaction evidence="8 10">
        <text>dITP + H2O = dIMP + diphosphate + H(+)</text>
        <dbReference type="Rhea" id="RHEA:28342"/>
        <dbReference type="ChEBI" id="CHEBI:15377"/>
        <dbReference type="ChEBI" id="CHEBI:15378"/>
        <dbReference type="ChEBI" id="CHEBI:33019"/>
        <dbReference type="ChEBI" id="CHEBI:61194"/>
        <dbReference type="ChEBI" id="CHEBI:61382"/>
        <dbReference type="EC" id="3.6.1.66"/>
    </reaction>
</comment>
<dbReference type="GO" id="GO:0009117">
    <property type="term" value="P:nucleotide metabolic process"/>
    <property type="evidence" value="ECO:0007669"/>
    <property type="project" value="UniProtKB-KW"/>
</dbReference>
<protein>
    <recommendedName>
        <fullName evidence="10">dITP/XTP pyrophosphatase</fullName>
        <ecNumber evidence="10">3.6.1.66</ecNumber>
    </recommendedName>
    <alternativeName>
        <fullName evidence="10">Non-canonical purine NTP pyrophosphatase</fullName>
    </alternativeName>
    <alternativeName>
        <fullName evidence="10">Non-standard purine NTP pyrophosphatase</fullName>
    </alternativeName>
    <alternativeName>
        <fullName evidence="10">Nucleoside-triphosphate diphosphatase</fullName>
    </alternativeName>
    <alternativeName>
        <fullName evidence="10">Nucleoside-triphosphate pyrophosphatase</fullName>
        <shortName evidence="10">NTPase</shortName>
    </alternativeName>
</protein>
<organism evidence="12 13">
    <name type="scientific">Brachyspira aalborgi</name>
    <dbReference type="NCBI Taxonomy" id="29522"/>
    <lineage>
        <taxon>Bacteria</taxon>
        <taxon>Pseudomonadati</taxon>
        <taxon>Spirochaetota</taxon>
        <taxon>Spirochaetia</taxon>
        <taxon>Brachyspirales</taxon>
        <taxon>Brachyspiraceae</taxon>
        <taxon>Brachyspira</taxon>
    </lineage>
</organism>
<evidence type="ECO:0000256" key="7">
    <source>
        <dbReference type="ARBA" id="ARBA00023080"/>
    </source>
</evidence>
<evidence type="ECO:0000256" key="8">
    <source>
        <dbReference type="ARBA" id="ARBA00051875"/>
    </source>
</evidence>
<evidence type="ECO:0000313" key="13">
    <source>
        <dbReference type="Proteomes" id="UP000325116"/>
    </source>
</evidence>
<feature type="binding site" evidence="10">
    <location>
        <begin position="148"/>
        <end position="151"/>
    </location>
    <ligand>
        <name>substrate</name>
    </ligand>
</feature>
<dbReference type="FunFam" id="3.90.950.10:FF:000001">
    <property type="entry name" value="dITP/XTP pyrophosphatase"/>
    <property type="match status" value="1"/>
</dbReference>
<evidence type="ECO:0000256" key="6">
    <source>
        <dbReference type="ARBA" id="ARBA00022842"/>
    </source>
</evidence>
<evidence type="ECO:0000256" key="9">
    <source>
        <dbReference type="ARBA" id="ARBA00052017"/>
    </source>
</evidence>
<feature type="binding site" evidence="10">
    <location>
        <position position="171"/>
    </location>
    <ligand>
        <name>substrate</name>
    </ligand>
</feature>
<dbReference type="GO" id="GO:0036222">
    <property type="term" value="F:XTP diphosphatase activity"/>
    <property type="evidence" value="ECO:0007669"/>
    <property type="project" value="UniProtKB-UniRule"/>
</dbReference>
<comment type="subunit">
    <text evidence="2 10">Homodimer.</text>
</comment>
<reference evidence="12 13" key="1">
    <citation type="journal article" date="1992" name="Lakartidningen">
        <title>[Penicillin V and not amoxicillin is the first choice preparation in acute otitis].</title>
        <authorList>
            <person name="Kamme C."/>
            <person name="Lundgren K."/>
            <person name="Prellner K."/>
        </authorList>
    </citation>
    <scope>NUCLEOTIDE SEQUENCE [LARGE SCALE GENOMIC DNA]</scope>
    <source>
        <strain evidence="12 13">W1</strain>
    </source>
</reference>
<dbReference type="PANTHER" id="PTHR11067">
    <property type="entry name" value="INOSINE TRIPHOSPHATE PYROPHOSPHATASE/HAM1 PROTEIN"/>
    <property type="match status" value="1"/>
</dbReference>
<feature type="binding site" evidence="10">
    <location>
        <position position="67"/>
    </location>
    <ligand>
        <name>Mg(2+)</name>
        <dbReference type="ChEBI" id="CHEBI:18420"/>
    </ligand>
</feature>
<dbReference type="EC" id="3.6.1.66" evidence="10"/>
<keyword evidence="4 10" id="KW-0547">Nucleotide-binding</keyword>
<dbReference type="GO" id="GO:0017111">
    <property type="term" value="F:ribonucleoside triphosphate phosphatase activity"/>
    <property type="evidence" value="ECO:0007669"/>
    <property type="project" value="InterPro"/>
</dbReference>
<dbReference type="RefSeq" id="WP_147758522.1">
    <property type="nucleotide sequence ID" value="NZ_SAXT01000005.1"/>
</dbReference>
<comment type="catalytic activity">
    <reaction evidence="9 10">
        <text>XTP + H2O = XMP + diphosphate + H(+)</text>
        <dbReference type="Rhea" id="RHEA:28610"/>
        <dbReference type="ChEBI" id="CHEBI:15377"/>
        <dbReference type="ChEBI" id="CHEBI:15378"/>
        <dbReference type="ChEBI" id="CHEBI:33019"/>
        <dbReference type="ChEBI" id="CHEBI:57464"/>
        <dbReference type="ChEBI" id="CHEBI:61314"/>
        <dbReference type="EC" id="3.6.1.66"/>
    </reaction>
</comment>
<comment type="catalytic activity">
    <reaction evidence="10">
        <text>ITP + H2O = IMP + diphosphate + H(+)</text>
        <dbReference type="Rhea" id="RHEA:29399"/>
        <dbReference type="ChEBI" id="CHEBI:15377"/>
        <dbReference type="ChEBI" id="CHEBI:15378"/>
        <dbReference type="ChEBI" id="CHEBI:33019"/>
        <dbReference type="ChEBI" id="CHEBI:58053"/>
        <dbReference type="ChEBI" id="CHEBI:61402"/>
        <dbReference type="EC" id="3.6.1.66"/>
    </reaction>
</comment>
<evidence type="ECO:0000256" key="3">
    <source>
        <dbReference type="ARBA" id="ARBA00022723"/>
    </source>
</evidence>
<comment type="caution">
    <text evidence="12">The sequence shown here is derived from an EMBL/GenBank/DDBJ whole genome shotgun (WGS) entry which is preliminary data.</text>
</comment>
<evidence type="ECO:0000256" key="4">
    <source>
        <dbReference type="ARBA" id="ARBA00022741"/>
    </source>
</evidence>
<dbReference type="GO" id="GO:0036220">
    <property type="term" value="F:ITP diphosphatase activity"/>
    <property type="evidence" value="ECO:0007669"/>
    <property type="project" value="UniProtKB-UniRule"/>
</dbReference>
<keyword evidence="6 10" id="KW-0460">Magnesium</keyword>
<keyword evidence="3 10" id="KW-0479">Metal-binding</keyword>